<proteinExistence type="predicted"/>
<evidence type="ECO:0000259" key="9">
    <source>
        <dbReference type="Pfam" id="PF00361"/>
    </source>
</evidence>
<evidence type="ECO:0000256" key="8">
    <source>
        <dbReference type="SAM" id="Phobius"/>
    </source>
</evidence>
<dbReference type="GO" id="GO:0005886">
    <property type="term" value="C:plasma membrane"/>
    <property type="evidence" value="ECO:0007669"/>
    <property type="project" value="UniProtKB-SubCell"/>
</dbReference>
<evidence type="ECO:0000256" key="3">
    <source>
        <dbReference type="ARBA" id="ARBA00022692"/>
    </source>
</evidence>
<evidence type="ECO:0000256" key="4">
    <source>
        <dbReference type="ARBA" id="ARBA00022989"/>
    </source>
</evidence>
<accession>A0A484YYM5</accession>
<keyword evidence="10" id="KW-0456">Lyase</keyword>
<keyword evidence="3 7" id="KW-0812">Transmembrane</keyword>
<keyword evidence="6 8" id="KW-0472">Membrane</keyword>
<comment type="subcellular location">
    <subcellularLocation>
        <location evidence="1">Cell membrane</location>
        <topology evidence="1">Multi-pass membrane protein</topology>
    </subcellularLocation>
    <subcellularLocation>
        <location evidence="7">Membrane</location>
        <topology evidence="7">Multi-pass membrane protein</topology>
    </subcellularLocation>
</comment>
<dbReference type="InterPro" id="IPR052175">
    <property type="entry name" value="ComplexI-like_HydComp"/>
</dbReference>
<dbReference type="GO" id="GO:0016829">
    <property type="term" value="F:lyase activity"/>
    <property type="evidence" value="ECO:0007669"/>
    <property type="project" value="UniProtKB-KW"/>
</dbReference>
<protein>
    <submittedName>
        <fullName evidence="10">Formate hydrogenlyase subunit 3</fullName>
        <ecNumber evidence="10">1.-.-.-</ecNumber>
    </submittedName>
</protein>
<feature type="transmembrane region" description="Helical" evidence="8">
    <location>
        <begin position="100"/>
        <end position="120"/>
    </location>
</feature>
<name>A0A484YYM5_ECOLX</name>
<reference evidence="10 11" key="1">
    <citation type="submission" date="2019-03" db="EMBL/GenBank/DDBJ databases">
        <authorList>
            <consortium name="Pathogen Informatics"/>
        </authorList>
    </citation>
    <scope>NUCLEOTIDE SEQUENCE [LARGE SCALE GENOMIC DNA]</scope>
    <source>
        <strain evidence="10 11">NCTC9001</strain>
    </source>
</reference>
<feature type="transmembrane region" description="Helical" evidence="8">
    <location>
        <begin position="20"/>
        <end position="37"/>
    </location>
</feature>
<evidence type="ECO:0000313" key="11">
    <source>
        <dbReference type="Proteomes" id="UP000372890"/>
    </source>
</evidence>
<evidence type="ECO:0000256" key="6">
    <source>
        <dbReference type="ARBA" id="ARBA00023136"/>
    </source>
</evidence>
<feature type="domain" description="NADH:quinone oxidoreductase/Mrp antiporter transmembrane" evidence="9">
    <location>
        <begin position="2"/>
        <end position="136"/>
    </location>
</feature>
<evidence type="ECO:0000256" key="2">
    <source>
        <dbReference type="ARBA" id="ARBA00022475"/>
    </source>
</evidence>
<dbReference type="Pfam" id="PF00361">
    <property type="entry name" value="Proton_antipo_M"/>
    <property type="match status" value="1"/>
</dbReference>
<dbReference type="PANTHER" id="PTHR42682:SF3">
    <property type="entry name" value="FORMATE HYDROGENLYASE SUBUNIT 3-RELATED"/>
    <property type="match status" value="1"/>
</dbReference>
<keyword evidence="4 8" id="KW-1133">Transmembrane helix</keyword>
<dbReference type="EMBL" id="CAADIS010000005">
    <property type="protein sequence ID" value="VFS40303.1"/>
    <property type="molecule type" value="Genomic_DNA"/>
</dbReference>
<evidence type="ECO:0000256" key="7">
    <source>
        <dbReference type="RuleBase" id="RU000320"/>
    </source>
</evidence>
<dbReference type="Proteomes" id="UP000372890">
    <property type="component" value="Unassembled WGS sequence"/>
</dbReference>
<dbReference type="PANTHER" id="PTHR42682">
    <property type="entry name" value="HYDROGENASE-4 COMPONENT F"/>
    <property type="match status" value="1"/>
</dbReference>
<evidence type="ECO:0000256" key="1">
    <source>
        <dbReference type="ARBA" id="ARBA00004651"/>
    </source>
</evidence>
<gene>
    <name evidence="10" type="primary">hycC_3</name>
    <name evidence="10" type="ORF">NCTC9001_06380</name>
</gene>
<dbReference type="GO" id="GO:0016491">
    <property type="term" value="F:oxidoreductase activity"/>
    <property type="evidence" value="ECO:0007669"/>
    <property type="project" value="UniProtKB-KW"/>
</dbReference>
<sequence>MITAFVGGLYALMEHNIQRLLAYHTLENIGIILLGLGRWRNGYRARTTGADCPWSGWVVCTICLTHSLFQERTVPLVRGASGSVPVIAISKNSVGIGKKMPVISIAMLVGLMAMAALPPLNGFAGGMGYLSILLQTEQ</sequence>
<organism evidence="10 11">
    <name type="scientific">Escherichia coli</name>
    <dbReference type="NCBI Taxonomy" id="562"/>
    <lineage>
        <taxon>Bacteria</taxon>
        <taxon>Pseudomonadati</taxon>
        <taxon>Pseudomonadota</taxon>
        <taxon>Gammaproteobacteria</taxon>
        <taxon>Enterobacterales</taxon>
        <taxon>Enterobacteriaceae</taxon>
        <taxon>Escherichia</taxon>
    </lineage>
</organism>
<keyword evidence="2" id="KW-1003">Cell membrane</keyword>
<keyword evidence="5 10" id="KW-0560">Oxidoreductase</keyword>
<dbReference type="EC" id="1.-.-.-" evidence="10"/>
<evidence type="ECO:0000313" key="10">
    <source>
        <dbReference type="EMBL" id="VFS40303.1"/>
    </source>
</evidence>
<dbReference type="AlphaFoldDB" id="A0A484YYM5"/>
<dbReference type="InterPro" id="IPR001750">
    <property type="entry name" value="ND/Mrp_TM"/>
</dbReference>
<evidence type="ECO:0000256" key="5">
    <source>
        <dbReference type="ARBA" id="ARBA00023002"/>
    </source>
</evidence>